<proteinExistence type="predicted"/>
<organism evidence="2 3">
    <name type="scientific">Biomphalaria pfeifferi</name>
    <name type="common">Bloodfluke planorb</name>
    <name type="synonym">Freshwater snail</name>
    <dbReference type="NCBI Taxonomy" id="112525"/>
    <lineage>
        <taxon>Eukaryota</taxon>
        <taxon>Metazoa</taxon>
        <taxon>Spiralia</taxon>
        <taxon>Lophotrochozoa</taxon>
        <taxon>Mollusca</taxon>
        <taxon>Gastropoda</taxon>
        <taxon>Heterobranchia</taxon>
        <taxon>Euthyneura</taxon>
        <taxon>Panpulmonata</taxon>
        <taxon>Hygrophila</taxon>
        <taxon>Lymnaeoidea</taxon>
        <taxon>Planorbidae</taxon>
        <taxon>Biomphalaria</taxon>
    </lineage>
</organism>
<reference evidence="2" key="2">
    <citation type="submission" date="2023-04" db="EMBL/GenBank/DDBJ databases">
        <authorList>
            <person name="Bu L."/>
            <person name="Lu L."/>
            <person name="Laidemitt M.R."/>
            <person name="Zhang S.M."/>
            <person name="Mutuku M."/>
            <person name="Mkoji G."/>
            <person name="Steinauer M."/>
            <person name="Loker E.S."/>
        </authorList>
    </citation>
    <scope>NUCLEOTIDE SEQUENCE</scope>
    <source>
        <strain evidence="2">KasaAsao</strain>
        <tissue evidence="2">Whole Snail</tissue>
    </source>
</reference>
<comment type="caution">
    <text evidence="2">The sequence shown here is derived from an EMBL/GenBank/DDBJ whole genome shotgun (WGS) entry which is preliminary data.</text>
</comment>
<evidence type="ECO:0000313" key="3">
    <source>
        <dbReference type="Proteomes" id="UP001233172"/>
    </source>
</evidence>
<dbReference type="AlphaFoldDB" id="A0AAD8EXL5"/>
<name>A0AAD8EXL5_BIOPF</name>
<protein>
    <submittedName>
        <fullName evidence="2">Uncharacterized protein</fullName>
    </submittedName>
</protein>
<accession>A0AAD8EXL5</accession>
<evidence type="ECO:0000313" key="2">
    <source>
        <dbReference type="EMBL" id="KAK0042454.1"/>
    </source>
</evidence>
<gene>
    <name evidence="2" type="ORF">Bpfe_028107</name>
</gene>
<reference evidence="2" key="1">
    <citation type="journal article" date="2023" name="PLoS Negl. Trop. Dis.">
        <title>A genome sequence for Biomphalaria pfeifferi, the major vector snail for the human-infecting parasite Schistosoma mansoni.</title>
        <authorList>
            <person name="Bu L."/>
            <person name="Lu L."/>
            <person name="Laidemitt M.R."/>
            <person name="Zhang S.M."/>
            <person name="Mutuku M."/>
            <person name="Mkoji G."/>
            <person name="Steinauer M."/>
            <person name="Loker E.S."/>
        </authorList>
    </citation>
    <scope>NUCLEOTIDE SEQUENCE</scope>
    <source>
        <strain evidence="2">KasaAsao</strain>
    </source>
</reference>
<feature type="non-terminal residue" evidence="2">
    <location>
        <position position="51"/>
    </location>
</feature>
<keyword evidence="3" id="KW-1185">Reference proteome</keyword>
<sequence length="51" mass="5813">MPKTTRRSSRVELPSDKTTPYDPEHFNPDGSLRTVHRLPGFEQAYAQAQKA</sequence>
<feature type="region of interest" description="Disordered" evidence="1">
    <location>
        <begin position="1"/>
        <end position="31"/>
    </location>
</feature>
<dbReference type="Proteomes" id="UP001233172">
    <property type="component" value="Unassembled WGS sequence"/>
</dbReference>
<evidence type="ECO:0000256" key="1">
    <source>
        <dbReference type="SAM" id="MobiDB-lite"/>
    </source>
</evidence>
<dbReference type="EMBL" id="JASAOG010000240">
    <property type="protein sequence ID" value="KAK0042454.1"/>
    <property type="molecule type" value="Genomic_DNA"/>
</dbReference>